<dbReference type="Proteomes" id="UP000041254">
    <property type="component" value="Unassembled WGS sequence"/>
</dbReference>
<gene>
    <name evidence="4" type="ORF">Vbra_14823</name>
</gene>
<dbReference type="InterPro" id="IPR036980">
    <property type="entry name" value="RNase_P/MRP_Rpp29_sf"/>
</dbReference>
<dbReference type="PhylomeDB" id="A0A0G4FB51"/>
<dbReference type="GO" id="GO:0001682">
    <property type="term" value="P:tRNA 5'-leader removal"/>
    <property type="evidence" value="ECO:0007669"/>
    <property type="project" value="InterPro"/>
</dbReference>
<dbReference type="InterPro" id="IPR016848">
    <property type="entry name" value="RNase_P/MRP_Rpp29-subunit"/>
</dbReference>
<accession>A0A0G4FB51</accession>
<evidence type="ECO:0000313" key="4">
    <source>
        <dbReference type="EMBL" id="CEM09869.1"/>
    </source>
</evidence>
<dbReference type="Gene3D" id="2.30.30.210">
    <property type="entry name" value="Ribonuclease P/MRP, subunit p29"/>
    <property type="match status" value="1"/>
</dbReference>
<evidence type="ECO:0000256" key="3">
    <source>
        <dbReference type="SAM" id="MobiDB-lite"/>
    </source>
</evidence>
<evidence type="ECO:0000256" key="1">
    <source>
        <dbReference type="ARBA" id="ARBA00004123"/>
    </source>
</evidence>
<dbReference type="Pfam" id="PF01868">
    <property type="entry name" value="RNase_P-MRP_p29"/>
    <property type="match status" value="1"/>
</dbReference>
<feature type="compositionally biased region" description="Polar residues" evidence="3">
    <location>
        <begin position="86"/>
        <end position="96"/>
    </location>
</feature>
<feature type="region of interest" description="Disordered" evidence="3">
    <location>
        <begin position="69"/>
        <end position="117"/>
    </location>
</feature>
<evidence type="ECO:0000256" key="2">
    <source>
        <dbReference type="ARBA" id="ARBA00006181"/>
    </source>
</evidence>
<dbReference type="GO" id="GO:0033204">
    <property type="term" value="F:ribonuclease P RNA binding"/>
    <property type="evidence" value="ECO:0007669"/>
    <property type="project" value="InterPro"/>
</dbReference>
<proteinExistence type="inferred from homology"/>
<dbReference type="PANTHER" id="PTHR13348">
    <property type="entry name" value="RIBONUCLEASE P SUBUNIT P29"/>
    <property type="match status" value="1"/>
</dbReference>
<organism evidence="4 5">
    <name type="scientific">Vitrella brassicaformis (strain CCMP3155)</name>
    <dbReference type="NCBI Taxonomy" id="1169540"/>
    <lineage>
        <taxon>Eukaryota</taxon>
        <taxon>Sar</taxon>
        <taxon>Alveolata</taxon>
        <taxon>Colpodellida</taxon>
        <taxon>Vitrellaceae</taxon>
        <taxon>Vitrella</taxon>
    </lineage>
</organism>
<dbReference type="GO" id="GO:0030677">
    <property type="term" value="C:ribonuclease P complex"/>
    <property type="evidence" value="ECO:0007669"/>
    <property type="project" value="InterPro"/>
</dbReference>
<dbReference type="OMA" id="NCTSYVG"/>
<name>A0A0G4FB51_VITBC</name>
<dbReference type="InterPro" id="IPR023534">
    <property type="entry name" value="Rof/RNase_P-like"/>
</dbReference>
<protein>
    <submittedName>
        <fullName evidence="4">Uncharacterized protein</fullName>
    </submittedName>
</protein>
<feature type="compositionally biased region" description="Basic residues" evidence="3">
    <location>
        <begin position="1"/>
        <end position="11"/>
    </location>
</feature>
<reference evidence="4 5" key="1">
    <citation type="submission" date="2014-11" db="EMBL/GenBank/DDBJ databases">
        <authorList>
            <person name="Zhu J."/>
            <person name="Qi W."/>
            <person name="Song R."/>
        </authorList>
    </citation>
    <scope>NUCLEOTIDE SEQUENCE [LARGE SCALE GENOMIC DNA]</scope>
</reference>
<comment type="similarity">
    <text evidence="2">Belongs to the eukaryotic/archaeal RNase P protein component 1 family.</text>
</comment>
<dbReference type="EMBL" id="CDMY01000396">
    <property type="protein sequence ID" value="CEM09869.1"/>
    <property type="molecule type" value="Genomic_DNA"/>
</dbReference>
<dbReference type="GO" id="GO:0000172">
    <property type="term" value="C:ribonuclease MRP complex"/>
    <property type="evidence" value="ECO:0007669"/>
    <property type="project" value="InterPro"/>
</dbReference>
<dbReference type="SMART" id="SM00538">
    <property type="entry name" value="POP4"/>
    <property type="match status" value="1"/>
</dbReference>
<dbReference type="InterPro" id="IPR002730">
    <property type="entry name" value="Rpp29/RNP1"/>
</dbReference>
<dbReference type="VEuPathDB" id="CryptoDB:Vbra_14823"/>
<comment type="subcellular location">
    <subcellularLocation>
        <location evidence="1">Nucleus</location>
    </subcellularLocation>
</comment>
<dbReference type="OrthoDB" id="124041at2759"/>
<feature type="compositionally biased region" description="Basic and acidic residues" evidence="3">
    <location>
        <begin position="14"/>
        <end position="23"/>
    </location>
</feature>
<sequence>MSRHNVSRKNARAAAERYLDRQNVDGSRPSHPLYAPGASAEHPHPPSSTADDAALDFLTDAVPSMRDDPAAVYEGKVKGRVMRLDNQPSKKQQQGEAKTKQKPPRRLTKMSNNEARRRGLYDLQDGTLSYADCLPLNELWSQYAEQLMHERLPITERGSRLAAADLHGAFVRVDKARVPSYIGLDGIIVQETEQTIRLMCQDSRLRTVVKGQVVLSVVVLGVKYFLHGPQLAYRPSVRSKVKFKPTTKGLGLGWL</sequence>
<feature type="region of interest" description="Disordered" evidence="3">
    <location>
        <begin position="1"/>
        <end position="53"/>
    </location>
</feature>
<evidence type="ECO:0000313" key="5">
    <source>
        <dbReference type="Proteomes" id="UP000041254"/>
    </source>
</evidence>
<keyword evidence="5" id="KW-1185">Reference proteome</keyword>
<dbReference type="FunCoup" id="A0A0G4FB51">
    <property type="interactions" value="91"/>
</dbReference>
<dbReference type="PANTHER" id="PTHR13348:SF0">
    <property type="entry name" value="RIBONUCLEASE P PROTEIN SUBUNIT P29"/>
    <property type="match status" value="1"/>
</dbReference>
<dbReference type="AlphaFoldDB" id="A0A0G4FB51"/>
<dbReference type="GO" id="GO:0006364">
    <property type="term" value="P:rRNA processing"/>
    <property type="evidence" value="ECO:0007669"/>
    <property type="project" value="TreeGrafter"/>
</dbReference>
<dbReference type="STRING" id="1169540.A0A0G4FB51"/>
<dbReference type="GO" id="GO:0005634">
    <property type="term" value="C:nucleus"/>
    <property type="evidence" value="ECO:0007669"/>
    <property type="project" value="UniProtKB-SubCell"/>
</dbReference>
<dbReference type="InParanoid" id="A0A0G4FB51"/>
<dbReference type="SUPFAM" id="SSF101744">
    <property type="entry name" value="Rof/RNase P subunit-like"/>
    <property type="match status" value="1"/>
</dbReference>